<dbReference type="InterPro" id="IPR039420">
    <property type="entry name" value="WalR-like"/>
</dbReference>
<dbReference type="GO" id="GO:0000156">
    <property type="term" value="F:phosphorelay response regulator activity"/>
    <property type="evidence" value="ECO:0007669"/>
    <property type="project" value="TreeGrafter"/>
</dbReference>
<proteinExistence type="predicted"/>
<dbReference type="Pfam" id="PF00072">
    <property type="entry name" value="Response_reg"/>
    <property type="match status" value="1"/>
</dbReference>
<dbReference type="PANTHER" id="PTHR48111:SF43">
    <property type="entry name" value="STAGE 0 SPORULATION PROTEIN A HOMOLOG"/>
    <property type="match status" value="1"/>
</dbReference>
<evidence type="ECO:0000256" key="4">
    <source>
        <dbReference type="ARBA" id="ARBA00023125"/>
    </source>
</evidence>
<keyword evidence="2" id="KW-0902">Two-component regulatory system</keyword>
<dbReference type="Gene3D" id="6.10.250.690">
    <property type="match status" value="1"/>
</dbReference>
<dbReference type="PROSITE" id="PS51755">
    <property type="entry name" value="OMPR_PHOB"/>
    <property type="match status" value="1"/>
</dbReference>
<name>A0A8J2ZRV7_9BACI</name>
<dbReference type="Proteomes" id="UP000602050">
    <property type="component" value="Unassembled WGS sequence"/>
</dbReference>
<dbReference type="SUPFAM" id="SSF52172">
    <property type="entry name" value="CheY-like"/>
    <property type="match status" value="1"/>
</dbReference>
<evidence type="ECO:0000256" key="5">
    <source>
        <dbReference type="ARBA" id="ARBA00023163"/>
    </source>
</evidence>
<dbReference type="AlphaFoldDB" id="A0A8J2ZRV7"/>
<dbReference type="GO" id="GO:0005829">
    <property type="term" value="C:cytosol"/>
    <property type="evidence" value="ECO:0007669"/>
    <property type="project" value="TreeGrafter"/>
</dbReference>
<gene>
    <name evidence="10" type="ORF">GCM10010978_13060</name>
</gene>
<dbReference type="InterPro" id="IPR011006">
    <property type="entry name" value="CheY-like_superfamily"/>
</dbReference>
<evidence type="ECO:0000256" key="2">
    <source>
        <dbReference type="ARBA" id="ARBA00023012"/>
    </source>
</evidence>
<reference evidence="10" key="1">
    <citation type="journal article" date="2014" name="Int. J. Syst. Evol. Microbiol.">
        <title>Complete genome sequence of Corynebacterium casei LMG S-19264T (=DSM 44701T), isolated from a smear-ripened cheese.</title>
        <authorList>
            <consortium name="US DOE Joint Genome Institute (JGI-PGF)"/>
            <person name="Walter F."/>
            <person name="Albersmeier A."/>
            <person name="Kalinowski J."/>
            <person name="Ruckert C."/>
        </authorList>
    </citation>
    <scope>NUCLEOTIDE SEQUENCE</scope>
    <source>
        <strain evidence="10">CGMCC 1.12360</strain>
    </source>
</reference>
<evidence type="ECO:0000256" key="3">
    <source>
        <dbReference type="ARBA" id="ARBA00023015"/>
    </source>
</evidence>
<evidence type="ECO:0000313" key="11">
    <source>
        <dbReference type="Proteomes" id="UP000602050"/>
    </source>
</evidence>
<dbReference type="GO" id="GO:0006355">
    <property type="term" value="P:regulation of DNA-templated transcription"/>
    <property type="evidence" value="ECO:0007669"/>
    <property type="project" value="InterPro"/>
</dbReference>
<feature type="DNA-binding region" description="OmpR/PhoB-type" evidence="7">
    <location>
        <begin position="126"/>
        <end position="223"/>
    </location>
</feature>
<dbReference type="Gene3D" id="3.40.50.2300">
    <property type="match status" value="1"/>
</dbReference>
<dbReference type="GO" id="GO:0032993">
    <property type="term" value="C:protein-DNA complex"/>
    <property type="evidence" value="ECO:0007669"/>
    <property type="project" value="TreeGrafter"/>
</dbReference>
<accession>A0A8J2ZRV7</accession>
<dbReference type="PROSITE" id="PS50110">
    <property type="entry name" value="RESPONSE_REGULATORY"/>
    <property type="match status" value="1"/>
</dbReference>
<dbReference type="InterPro" id="IPR001867">
    <property type="entry name" value="OmpR/PhoB-type_DNA-bd"/>
</dbReference>
<dbReference type="SMART" id="SM00862">
    <property type="entry name" value="Trans_reg_C"/>
    <property type="match status" value="1"/>
</dbReference>
<sequence>MKVLIVEDDQAIRELLAESLKKWNFEVAALKSFENVLEDFLHEQPAIILLDINLPLFDGFYWCNKIREVSQVPIIFISSRESHMDMIMAMNMGGDDFIQKPFDTEVLIAKIRALLRRSYSYTETQTNVLEHQGVILNLNDLKVYYEEKKIELTKTEFVILHLLMKNAGSIVSRNKIMRTLWKHEQFIDNNTLSVNITRLRKKLSQLGIENFITTKKGEGYFIK</sequence>
<comment type="caution">
    <text evidence="10">The sequence shown here is derived from an EMBL/GenBank/DDBJ whole genome shotgun (WGS) entry which is preliminary data.</text>
</comment>
<evidence type="ECO:0000259" key="9">
    <source>
        <dbReference type="PROSITE" id="PS51755"/>
    </source>
</evidence>
<dbReference type="GO" id="GO:0000976">
    <property type="term" value="F:transcription cis-regulatory region binding"/>
    <property type="evidence" value="ECO:0007669"/>
    <property type="project" value="TreeGrafter"/>
</dbReference>
<reference evidence="10" key="2">
    <citation type="submission" date="2020-09" db="EMBL/GenBank/DDBJ databases">
        <authorList>
            <person name="Sun Q."/>
            <person name="Zhou Y."/>
        </authorList>
    </citation>
    <scope>NUCLEOTIDE SEQUENCE</scope>
    <source>
        <strain evidence="10">CGMCC 1.12360</strain>
    </source>
</reference>
<feature type="domain" description="Response regulatory" evidence="8">
    <location>
        <begin position="2"/>
        <end position="115"/>
    </location>
</feature>
<dbReference type="PANTHER" id="PTHR48111">
    <property type="entry name" value="REGULATOR OF RPOS"/>
    <property type="match status" value="1"/>
</dbReference>
<keyword evidence="3" id="KW-0805">Transcription regulation</keyword>
<dbReference type="InterPro" id="IPR001789">
    <property type="entry name" value="Sig_transdc_resp-reg_receiver"/>
</dbReference>
<protein>
    <submittedName>
        <fullName evidence="10">DNA-binding response regulator</fullName>
    </submittedName>
</protein>
<evidence type="ECO:0000256" key="6">
    <source>
        <dbReference type="PROSITE-ProRule" id="PRU00169"/>
    </source>
</evidence>
<evidence type="ECO:0000256" key="1">
    <source>
        <dbReference type="ARBA" id="ARBA00022553"/>
    </source>
</evidence>
<evidence type="ECO:0000259" key="8">
    <source>
        <dbReference type="PROSITE" id="PS50110"/>
    </source>
</evidence>
<keyword evidence="1 6" id="KW-0597">Phosphoprotein</keyword>
<dbReference type="InterPro" id="IPR036388">
    <property type="entry name" value="WH-like_DNA-bd_sf"/>
</dbReference>
<dbReference type="CDD" id="cd00383">
    <property type="entry name" value="trans_reg_C"/>
    <property type="match status" value="1"/>
</dbReference>
<keyword evidence="5" id="KW-0804">Transcription</keyword>
<evidence type="ECO:0000256" key="7">
    <source>
        <dbReference type="PROSITE-ProRule" id="PRU01091"/>
    </source>
</evidence>
<dbReference type="CDD" id="cd18159">
    <property type="entry name" value="REC_OmpR_NsrR-like"/>
    <property type="match status" value="1"/>
</dbReference>
<dbReference type="Gene3D" id="1.10.10.10">
    <property type="entry name" value="Winged helix-like DNA-binding domain superfamily/Winged helix DNA-binding domain"/>
    <property type="match status" value="1"/>
</dbReference>
<organism evidence="10 11">
    <name type="scientific">Compostibacillus humi</name>
    <dbReference type="NCBI Taxonomy" id="1245525"/>
    <lineage>
        <taxon>Bacteria</taxon>
        <taxon>Bacillati</taxon>
        <taxon>Bacillota</taxon>
        <taxon>Bacilli</taxon>
        <taxon>Bacillales</taxon>
        <taxon>Bacillaceae</taxon>
        <taxon>Compostibacillus</taxon>
    </lineage>
</organism>
<feature type="domain" description="OmpR/PhoB-type" evidence="9">
    <location>
        <begin position="126"/>
        <end position="223"/>
    </location>
</feature>
<keyword evidence="4 7" id="KW-0238">DNA-binding</keyword>
<feature type="modified residue" description="4-aspartylphosphate" evidence="6">
    <location>
        <position position="51"/>
    </location>
</feature>
<evidence type="ECO:0000313" key="10">
    <source>
        <dbReference type="EMBL" id="GGH74317.1"/>
    </source>
</evidence>
<keyword evidence="11" id="KW-1185">Reference proteome</keyword>
<dbReference type="SMART" id="SM00448">
    <property type="entry name" value="REC"/>
    <property type="match status" value="1"/>
</dbReference>
<dbReference type="Pfam" id="PF00486">
    <property type="entry name" value="Trans_reg_C"/>
    <property type="match status" value="1"/>
</dbReference>
<dbReference type="EMBL" id="BMEV01000018">
    <property type="protein sequence ID" value="GGH74317.1"/>
    <property type="molecule type" value="Genomic_DNA"/>
</dbReference>
<dbReference type="RefSeq" id="WP_188391581.1">
    <property type="nucleotide sequence ID" value="NZ_BMEV01000018.1"/>
</dbReference>